<organism evidence="2 3">
    <name type="scientific">Hyphomonas beringensis</name>
    <dbReference type="NCBI Taxonomy" id="1280946"/>
    <lineage>
        <taxon>Bacteria</taxon>
        <taxon>Pseudomonadati</taxon>
        <taxon>Pseudomonadota</taxon>
        <taxon>Alphaproteobacteria</taxon>
        <taxon>Hyphomonadales</taxon>
        <taxon>Hyphomonadaceae</taxon>
        <taxon>Hyphomonas</taxon>
    </lineage>
</organism>
<feature type="signal peptide" evidence="1">
    <location>
        <begin position="1"/>
        <end position="19"/>
    </location>
</feature>
<dbReference type="EMBL" id="AWFF01000041">
    <property type="protein sequence ID" value="KCZ54201.1"/>
    <property type="molecule type" value="Genomic_DNA"/>
</dbReference>
<accession>A0A062U1M3</accession>
<sequence length="286" mass="29654">MLRTSIPVLMTLLAAGCAAQTPAEEQADAGLPVIEQTYISQGFENPEGAAAAPDGGYFISSVNGPGTETDGNGYVSLISPEGEMVERFWGAKLDAPKGMAVLGDTLYVADIDKIAMLDLETGDPVGSIPIEGAVFLNDMTAWGDAVYVSDSGTATIYKISDGTPDVWLQDEALLGGVNGLLADGDRMLIATMGTGTLFSAAPDGTLTEIATGMENADGIGLVPGGGYLVSSWPGQIHYVAEDGAVSTLYDVEAEEGPTQNDLTVIGDTVIVPNMRQNTVTLWKVSP</sequence>
<dbReference type="AlphaFoldDB" id="A0A062U1M3"/>
<name>A0A062U1M3_9PROT</name>
<evidence type="ECO:0008006" key="4">
    <source>
        <dbReference type="Google" id="ProtNLM"/>
    </source>
</evidence>
<comment type="caution">
    <text evidence="2">The sequence shown here is derived from an EMBL/GenBank/DDBJ whole genome shotgun (WGS) entry which is preliminary data.</text>
</comment>
<keyword evidence="1" id="KW-0732">Signal</keyword>
<dbReference type="SUPFAM" id="SSF63829">
    <property type="entry name" value="Calcium-dependent phosphotriesterase"/>
    <property type="match status" value="1"/>
</dbReference>
<dbReference type="STRING" id="1280946.HY29_15290"/>
<feature type="chain" id="PRO_5001617936" description="SMP-30/Gluconolactonase/LRE-like region domain-containing protein" evidence="1">
    <location>
        <begin position="20"/>
        <end position="286"/>
    </location>
</feature>
<dbReference type="OrthoDB" id="7675395at2"/>
<dbReference type="InterPro" id="IPR015943">
    <property type="entry name" value="WD40/YVTN_repeat-like_dom_sf"/>
</dbReference>
<proteinExistence type="predicted"/>
<evidence type="ECO:0000256" key="1">
    <source>
        <dbReference type="SAM" id="SignalP"/>
    </source>
</evidence>
<reference evidence="2 3" key="1">
    <citation type="journal article" date="2014" name="Antonie Van Leeuwenhoek">
        <title>Hyphomonas beringensis sp. nov. and Hyphomonas chukchiensis sp. nov., isolated from surface seawater of the Bering Sea and Chukchi Sea.</title>
        <authorList>
            <person name="Li C."/>
            <person name="Lai Q."/>
            <person name="Li G."/>
            <person name="Dong C."/>
            <person name="Wang J."/>
            <person name="Liao Y."/>
            <person name="Shao Z."/>
        </authorList>
    </citation>
    <scope>NUCLEOTIDE SEQUENCE [LARGE SCALE GENOMIC DNA]</scope>
    <source>
        <strain evidence="2 3">25B14_1</strain>
    </source>
</reference>
<evidence type="ECO:0000313" key="3">
    <source>
        <dbReference type="Proteomes" id="UP000027037"/>
    </source>
</evidence>
<dbReference type="eggNOG" id="COG3391">
    <property type="taxonomic scope" value="Bacteria"/>
</dbReference>
<keyword evidence="3" id="KW-1185">Reference proteome</keyword>
<dbReference type="RefSeq" id="WP_051601404.1">
    <property type="nucleotide sequence ID" value="NZ_AWFF01000041.1"/>
</dbReference>
<protein>
    <recommendedName>
        <fullName evidence="4">SMP-30/Gluconolactonase/LRE-like region domain-containing protein</fullName>
    </recommendedName>
</protein>
<evidence type="ECO:0000313" key="2">
    <source>
        <dbReference type="EMBL" id="KCZ54201.1"/>
    </source>
</evidence>
<dbReference type="Proteomes" id="UP000027037">
    <property type="component" value="Unassembled WGS sequence"/>
</dbReference>
<dbReference type="Gene3D" id="2.130.10.10">
    <property type="entry name" value="YVTN repeat-like/Quinoprotein amine dehydrogenase"/>
    <property type="match status" value="1"/>
</dbReference>
<dbReference type="PROSITE" id="PS51257">
    <property type="entry name" value="PROKAR_LIPOPROTEIN"/>
    <property type="match status" value="1"/>
</dbReference>
<gene>
    <name evidence="2" type="ORF">HY29_15290</name>
</gene>
<dbReference type="PATRIC" id="fig|1280946.3.peg.2059"/>